<keyword evidence="5" id="KW-1185">Reference proteome</keyword>
<dbReference type="OrthoDB" id="313515at2759"/>
<dbReference type="GO" id="GO:0035556">
    <property type="term" value="P:intracellular signal transduction"/>
    <property type="evidence" value="ECO:0007669"/>
    <property type="project" value="InterPro"/>
</dbReference>
<feature type="region of interest" description="Disordered" evidence="3">
    <location>
        <begin position="884"/>
        <end position="903"/>
    </location>
</feature>
<evidence type="ECO:0000313" key="4">
    <source>
        <dbReference type="EMBL" id="CDW80793.1"/>
    </source>
</evidence>
<proteinExistence type="predicted"/>
<feature type="region of interest" description="Disordered" evidence="3">
    <location>
        <begin position="924"/>
        <end position="1004"/>
    </location>
</feature>
<keyword evidence="2" id="KW-0175">Coiled coil</keyword>
<dbReference type="EMBL" id="CCKQ01009314">
    <property type="protein sequence ID" value="CDW80793.1"/>
    <property type="molecule type" value="Genomic_DNA"/>
</dbReference>
<keyword evidence="1" id="KW-0862">Zinc</keyword>
<feature type="compositionally biased region" description="Basic and acidic residues" evidence="3">
    <location>
        <begin position="201"/>
        <end position="216"/>
    </location>
</feature>
<feature type="region of interest" description="Disordered" evidence="3">
    <location>
        <begin position="1017"/>
        <end position="1040"/>
    </location>
</feature>
<accession>A0A078AJ10</accession>
<feature type="compositionally biased region" description="Polar residues" evidence="3">
    <location>
        <begin position="888"/>
        <end position="903"/>
    </location>
</feature>
<evidence type="ECO:0000256" key="2">
    <source>
        <dbReference type="SAM" id="Coils"/>
    </source>
</evidence>
<dbReference type="AlphaFoldDB" id="A0A078AJ10"/>
<dbReference type="Proteomes" id="UP000039865">
    <property type="component" value="Unassembled WGS sequence"/>
</dbReference>
<feature type="region of interest" description="Disordered" evidence="3">
    <location>
        <begin position="781"/>
        <end position="848"/>
    </location>
</feature>
<evidence type="ECO:0000313" key="5">
    <source>
        <dbReference type="Proteomes" id="UP000039865"/>
    </source>
</evidence>
<feature type="coiled-coil region" evidence="2">
    <location>
        <begin position="237"/>
        <end position="285"/>
    </location>
</feature>
<feature type="compositionally biased region" description="Low complexity" evidence="3">
    <location>
        <begin position="800"/>
        <end position="812"/>
    </location>
</feature>
<organism evidence="4 5">
    <name type="scientific">Stylonychia lemnae</name>
    <name type="common">Ciliate</name>
    <dbReference type="NCBI Taxonomy" id="5949"/>
    <lineage>
        <taxon>Eukaryota</taxon>
        <taxon>Sar</taxon>
        <taxon>Alveolata</taxon>
        <taxon>Ciliophora</taxon>
        <taxon>Intramacronucleata</taxon>
        <taxon>Spirotrichea</taxon>
        <taxon>Stichotrichia</taxon>
        <taxon>Sporadotrichida</taxon>
        <taxon>Oxytrichidae</taxon>
        <taxon>Stylonychinae</taxon>
        <taxon>Stylonychia</taxon>
    </lineage>
</organism>
<evidence type="ECO:0000256" key="3">
    <source>
        <dbReference type="SAM" id="MobiDB-lite"/>
    </source>
</evidence>
<feature type="compositionally biased region" description="Basic and acidic residues" evidence="3">
    <location>
        <begin position="935"/>
        <end position="947"/>
    </location>
</feature>
<feature type="compositionally biased region" description="Basic and acidic residues" evidence="3">
    <location>
        <begin position="1151"/>
        <end position="1167"/>
    </location>
</feature>
<feature type="compositionally biased region" description="Polar residues" evidence="3">
    <location>
        <begin position="789"/>
        <end position="799"/>
    </location>
</feature>
<reference evidence="4 5" key="1">
    <citation type="submission" date="2014-06" db="EMBL/GenBank/DDBJ databases">
        <authorList>
            <person name="Swart Estienne"/>
        </authorList>
    </citation>
    <scope>NUCLEOTIDE SEQUENCE [LARGE SCALE GENOMIC DNA]</scope>
    <source>
        <strain evidence="4 5">130c</strain>
    </source>
</reference>
<dbReference type="InterPro" id="IPR001562">
    <property type="entry name" value="Znf_Btk_motif"/>
</dbReference>
<feature type="compositionally biased region" description="Basic and acidic residues" evidence="3">
    <location>
        <begin position="969"/>
        <end position="981"/>
    </location>
</feature>
<dbReference type="GO" id="GO:0008270">
    <property type="term" value="F:zinc ion binding"/>
    <property type="evidence" value="ECO:0007669"/>
    <property type="project" value="UniProtKB-KW"/>
</dbReference>
<dbReference type="InParanoid" id="A0A078AJ10"/>
<dbReference type="PROSITE" id="PS51113">
    <property type="entry name" value="ZF_BTK"/>
    <property type="match status" value="1"/>
</dbReference>
<feature type="compositionally biased region" description="Basic and acidic residues" evidence="3">
    <location>
        <begin position="820"/>
        <end position="833"/>
    </location>
</feature>
<feature type="region of interest" description="Disordered" evidence="3">
    <location>
        <begin position="194"/>
        <end position="216"/>
    </location>
</feature>
<keyword evidence="1" id="KW-0479">Metal-binding</keyword>
<name>A0A078AJ10_STYLE</name>
<gene>
    <name evidence="4" type="primary">Contig11927.g12763</name>
    <name evidence="4" type="ORF">STYLEM_9797</name>
</gene>
<sequence>MGFNDSTEMPIENSVERYNQMQTYLQNHDELLMREQLNKSNLEVRRDVLFTRQKYRQKTPLRLMSTPKQASLPFIQKDMGILVGQKSLNHSFNYFDTQIREEDGQLEGENPVINININNNTVGNERVNKYVRNQMNRTFISPEQAASVVKDYILPMFENDGKRLLKKKQLRKLTQLKQRVSQLNIETQAELSSTMNIEGGKSVDKTEREKSHDRDTQIKQLKHPQHQSTVYSELKLSQLLSEQINQLKNEILQLKEVIQTQEYEKQRHIQEKIKAKEKYKRVQNSLYTLNHKQKLSELERLKLSQENELMTSQICQLKELFVYNERSRMEFSESLQKEKNVNEKLGNSHIEVKQRLSILKMENDIMGEKLQKLYDAMTDLGNTKMIEDKLNSKLLIKESQMDKFTDRIEQLELVHENQEQLILLREALTHNTKLRTQKDRQQLAFKEMQLRLEKERDQAVTVKNTKIEEIMELNKQLLTANSEKEKLKLKLIKLKKRKQIDLNQKTCKSCGQDFMENENFNWSCRTHRSEYGGEMWWCCGKRNKDAAGCRFAKHVSKDDEEDEKDDEEKNLEQIEKTQKCFCCKEIGHRTENCTKDPNIRQHHDVEDEMIRVNDKSHLKKVQILIKLKTQQLNGDTFEVTSKLIEKLSRSKLDNMFGKDVMLFDDYNYKMINEIVFNAQGSTFQSEESQSISSYVNLTYSLQVQSSLNIGSAQHQPILKKKKLYNKLQIEDITEKQNQDQFHHLVSIRNQSIIENLNQKNFVDLEYYLSQMSKDLRSSFIRDKSKRSQSHTTSIQNQKALNNSNSSQILLLSKSRQNSKRQLELKDKEKEPPKRVHRHNEDEDPFERYEREMRENNVMVVPNFQIVEQPDGSLKVAPLPEDYKPKVAPQQQMPRRSGFRQSVIQKDFKKEESIEANRNKEISIQSLDESIKVNNKQKEKQERKESKDTNNNTLNSNGGGSSIQHKERKNSKDKGEHNKNEDGETDQPTRKASQKRRPSNLQISVRQKLSGDLPILKQTPPAQQQQQQLPISGPRKSKERLKQEKRILDMKDRKKSILLNHQVQKIPDPQQKQAYLMKQLIEETNKLKRKKSIRESSDLPHLIDLMSKTVVNSPERTTIEKDGLGTLEMNKRKSTEFRDKRQFKHKLRRSHTREIKREDLFLEHDKHKNLSPQAEKTPRTGFNFIQS</sequence>
<evidence type="ECO:0000256" key="1">
    <source>
        <dbReference type="PROSITE-ProRule" id="PRU00432"/>
    </source>
</evidence>
<feature type="coiled-coil region" evidence="2">
    <location>
        <begin position="401"/>
        <end position="497"/>
    </location>
</feature>
<protein>
    <submittedName>
        <fullName evidence="4">Ankyrin repeat domain containing protein</fullName>
    </submittedName>
</protein>
<feature type="region of interest" description="Disordered" evidence="3">
    <location>
        <begin position="1145"/>
        <end position="1186"/>
    </location>
</feature>
<keyword evidence="1" id="KW-0863">Zinc-finger</keyword>